<dbReference type="Gene3D" id="1.20.5.440">
    <property type="entry name" value="ATP synthase delta/epsilon subunit, C-terminal domain"/>
    <property type="match status" value="1"/>
</dbReference>
<keyword evidence="5 8" id="KW-0472">Membrane</keyword>
<evidence type="ECO:0000256" key="4">
    <source>
        <dbReference type="ARBA" id="ARBA00023065"/>
    </source>
</evidence>
<dbReference type="SUPFAM" id="SSF46604">
    <property type="entry name" value="Epsilon subunit of F1F0-ATP synthase C-terminal domain"/>
    <property type="match status" value="1"/>
</dbReference>
<organism evidence="13 14">
    <name type="scientific">Lachnobacterium bovis DSM 14045</name>
    <dbReference type="NCBI Taxonomy" id="1122142"/>
    <lineage>
        <taxon>Bacteria</taxon>
        <taxon>Bacillati</taxon>
        <taxon>Bacillota</taxon>
        <taxon>Clostridia</taxon>
        <taxon>Lachnospirales</taxon>
        <taxon>Lachnospiraceae</taxon>
        <taxon>Lachnobacterium</taxon>
    </lineage>
</organism>
<evidence type="ECO:0000256" key="5">
    <source>
        <dbReference type="ARBA" id="ARBA00023136"/>
    </source>
</evidence>
<dbReference type="GO" id="GO:0045259">
    <property type="term" value="C:proton-transporting ATP synthase complex"/>
    <property type="evidence" value="ECO:0007669"/>
    <property type="project" value="UniProtKB-KW"/>
</dbReference>
<comment type="similarity">
    <text evidence="2 8 9">Belongs to the ATPase epsilon chain family.</text>
</comment>
<dbReference type="Pfam" id="PF00401">
    <property type="entry name" value="ATP-synt_DE"/>
    <property type="match status" value="1"/>
</dbReference>
<reference evidence="13 14" key="1">
    <citation type="submission" date="2016-10" db="EMBL/GenBank/DDBJ databases">
        <authorList>
            <person name="de Groot N.N."/>
        </authorList>
    </citation>
    <scope>NUCLEOTIDE SEQUENCE [LARGE SCALE GENOMIC DNA]</scope>
    <source>
        <strain evidence="13 14">DSM 14045</strain>
    </source>
</reference>
<dbReference type="GO" id="GO:0005524">
    <property type="term" value="F:ATP binding"/>
    <property type="evidence" value="ECO:0007669"/>
    <property type="project" value="UniProtKB-UniRule"/>
</dbReference>
<keyword evidence="6 8" id="KW-0139">CF(1)</keyword>
<evidence type="ECO:0000256" key="7">
    <source>
        <dbReference type="ARBA" id="ARBA00023310"/>
    </source>
</evidence>
<evidence type="ECO:0000256" key="2">
    <source>
        <dbReference type="ARBA" id="ARBA00005712"/>
    </source>
</evidence>
<gene>
    <name evidence="8" type="primary">atpC</name>
    <name evidence="13" type="ORF">SAMN02910414_00476</name>
</gene>
<evidence type="ECO:0000313" key="13">
    <source>
        <dbReference type="EMBL" id="SDX99336.1"/>
    </source>
</evidence>
<dbReference type="PANTHER" id="PTHR13822">
    <property type="entry name" value="ATP SYNTHASE DELTA/EPSILON CHAIN"/>
    <property type="match status" value="1"/>
</dbReference>
<dbReference type="STRING" id="1122142.SAMN02910414_00476"/>
<keyword evidence="3 8" id="KW-0813">Transport</keyword>
<feature type="domain" description="ATP synthase epsilon subunit C-terminal" evidence="11">
    <location>
        <begin position="89"/>
        <end position="132"/>
    </location>
</feature>
<dbReference type="PANTHER" id="PTHR13822:SF10">
    <property type="entry name" value="ATP SYNTHASE EPSILON CHAIN, CHLOROPLASTIC"/>
    <property type="match status" value="1"/>
</dbReference>
<dbReference type="OrthoDB" id="9804110at2"/>
<accession>A0A1H3G7S6</accession>
<keyword evidence="4 8" id="KW-0406">Ion transport</keyword>
<dbReference type="InterPro" id="IPR036794">
    <property type="entry name" value="ATP_F1_dsu/esu_C_sf"/>
</dbReference>
<evidence type="ECO:0000256" key="9">
    <source>
        <dbReference type="RuleBase" id="RU003656"/>
    </source>
</evidence>
<comment type="function">
    <text evidence="8">Produces ATP from ADP in the presence of a proton gradient across the membrane.</text>
</comment>
<dbReference type="Pfam" id="PF02823">
    <property type="entry name" value="ATP-synt_DE_N"/>
    <property type="match status" value="1"/>
</dbReference>
<evidence type="ECO:0000256" key="6">
    <source>
        <dbReference type="ARBA" id="ARBA00023196"/>
    </source>
</evidence>
<proteinExistence type="inferred from homology"/>
<dbReference type="Proteomes" id="UP000183918">
    <property type="component" value="Unassembled WGS sequence"/>
</dbReference>
<dbReference type="InterPro" id="IPR001469">
    <property type="entry name" value="ATP_synth_F1_dsu/esu"/>
</dbReference>
<evidence type="ECO:0000256" key="10">
    <source>
        <dbReference type="SAM" id="Coils"/>
    </source>
</evidence>
<comment type="subcellular location">
    <subcellularLocation>
        <location evidence="1 8">Cell membrane</location>
        <topology evidence="1 8">Peripheral membrane protein</topology>
    </subcellularLocation>
</comment>
<keyword evidence="7 8" id="KW-0066">ATP synthesis</keyword>
<keyword evidence="10" id="KW-0175">Coiled coil</keyword>
<keyword evidence="8" id="KW-0375">Hydrogen ion transport</keyword>
<dbReference type="AlphaFoldDB" id="A0A1H3G7S6"/>
<dbReference type="CDD" id="cd12152">
    <property type="entry name" value="F1-ATPase_delta"/>
    <property type="match status" value="1"/>
</dbReference>
<comment type="subunit">
    <text evidence="8 9">F-type ATPases have 2 components, CF(1) - the catalytic core - and CF(0) - the membrane proton channel. CF(1) has five subunits: alpha(3), beta(3), gamma(1), delta(1), epsilon(1). CF(0) has three main subunits: a, b and c.</text>
</comment>
<evidence type="ECO:0000259" key="12">
    <source>
        <dbReference type="Pfam" id="PF02823"/>
    </source>
</evidence>
<protein>
    <recommendedName>
        <fullName evidence="8">ATP synthase epsilon chain</fullName>
    </recommendedName>
    <alternativeName>
        <fullName evidence="8">ATP synthase F1 sector epsilon subunit</fullName>
    </alternativeName>
    <alternativeName>
        <fullName evidence="8">F-ATPase epsilon subunit</fullName>
    </alternativeName>
</protein>
<dbReference type="InterPro" id="IPR020546">
    <property type="entry name" value="ATP_synth_F1_dsu/esu_N"/>
</dbReference>
<name>A0A1H3G7S6_9FIRM</name>
<evidence type="ECO:0000256" key="3">
    <source>
        <dbReference type="ARBA" id="ARBA00022448"/>
    </source>
</evidence>
<feature type="coiled-coil region" evidence="10">
    <location>
        <begin position="92"/>
        <end position="119"/>
    </location>
</feature>
<evidence type="ECO:0000259" key="11">
    <source>
        <dbReference type="Pfam" id="PF00401"/>
    </source>
</evidence>
<dbReference type="eggNOG" id="COG0355">
    <property type="taxonomic scope" value="Bacteria"/>
</dbReference>
<dbReference type="SUPFAM" id="SSF51344">
    <property type="entry name" value="Epsilon subunit of F1F0-ATP synthase N-terminal domain"/>
    <property type="match status" value="1"/>
</dbReference>
<dbReference type="GO" id="GO:0005886">
    <property type="term" value="C:plasma membrane"/>
    <property type="evidence" value="ECO:0007669"/>
    <property type="project" value="UniProtKB-SubCell"/>
</dbReference>
<dbReference type="InterPro" id="IPR020547">
    <property type="entry name" value="ATP_synth_F1_esu_C"/>
</dbReference>
<dbReference type="GO" id="GO:0046933">
    <property type="term" value="F:proton-transporting ATP synthase activity, rotational mechanism"/>
    <property type="evidence" value="ECO:0007669"/>
    <property type="project" value="UniProtKB-UniRule"/>
</dbReference>
<feature type="domain" description="ATP synthase F1 complex delta/epsilon subunit N-terminal" evidence="12">
    <location>
        <begin position="6"/>
        <end position="84"/>
    </location>
</feature>
<dbReference type="HAMAP" id="MF_00530">
    <property type="entry name" value="ATP_synth_epsil_bac"/>
    <property type="match status" value="1"/>
</dbReference>
<dbReference type="EMBL" id="FNPG01000006">
    <property type="protein sequence ID" value="SDX99336.1"/>
    <property type="molecule type" value="Genomic_DNA"/>
</dbReference>
<keyword evidence="14" id="KW-1185">Reference proteome</keyword>
<dbReference type="NCBIfam" id="TIGR01216">
    <property type="entry name" value="ATP_synt_epsi"/>
    <property type="match status" value="1"/>
</dbReference>
<evidence type="ECO:0000256" key="1">
    <source>
        <dbReference type="ARBA" id="ARBA00004202"/>
    </source>
</evidence>
<keyword evidence="8" id="KW-1003">Cell membrane</keyword>
<dbReference type="Gene3D" id="2.60.15.10">
    <property type="entry name" value="F0F1 ATP synthase delta/epsilon subunit, N-terminal"/>
    <property type="match status" value="1"/>
</dbReference>
<evidence type="ECO:0000256" key="8">
    <source>
        <dbReference type="HAMAP-Rule" id="MF_00530"/>
    </source>
</evidence>
<evidence type="ECO:0000313" key="14">
    <source>
        <dbReference type="Proteomes" id="UP000183918"/>
    </source>
</evidence>
<sequence length="136" mass="15418">MADNIFKVEIITPDRVFYTGQADFIELTTVKGEMGVYKNHIPLTAPIVPCKVSIYEGEEERVAAVHSGFVEILQDKVTVLAEVAEWPGEIDINRAQAARERAEERLKDHANEIDVKRAEYALRKALTRIDVSDYKE</sequence>
<dbReference type="InterPro" id="IPR036771">
    <property type="entry name" value="ATPsynth_dsu/esu_N"/>
</dbReference>
<dbReference type="RefSeq" id="WP_074715847.1">
    <property type="nucleotide sequence ID" value="NZ_FNPG01000006.1"/>
</dbReference>